<keyword evidence="2 4" id="KW-0328">Glycosyltransferase</keyword>
<dbReference type="InterPro" id="IPR002213">
    <property type="entry name" value="UDP_glucos_trans"/>
</dbReference>
<protein>
    <recommendedName>
        <fullName evidence="5">Glycosyltransferase</fullName>
        <ecNumber evidence="5">2.4.1.-</ecNumber>
    </recommendedName>
</protein>
<dbReference type="GO" id="GO:0035251">
    <property type="term" value="F:UDP-glucosyltransferase activity"/>
    <property type="evidence" value="ECO:0007669"/>
    <property type="project" value="TreeGrafter"/>
</dbReference>
<evidence type="ECO:0000313" key="7">
    <source>
        <dbReference type="Proteomes" id="UP001359559"/>
    </source>
</evidence>
<dbReference type="PROSITE" id="PS00375">
    <property type="entry name" value="UDPGT"/>
    <property type="match status" value="1"/>
</dbReference>
<name>A0AAN9JCW8_CLITE</name>
<dbReference type="Proteomes" id="UP001359559">
    <property type="component" value="Unassembled WGS sequence"/>
</dbReference>
<dbReference type="FunFam" id="3.40.50.2000:FF:000202">
    <property type="entry name" value="Glycosyltransferase"/>
    <property type="match status" value="1"/>
</dbReference>
<reference evidence="6 7" key="1">
    <citation type="submission" date="2024-01" db="EMBL/GenBank/DDBJ databases">
        <title>The genomes of 5 underutilized Papilionoideae crops provide insights into root nodulation and disease resistance.</title>
        <authorList>
            <person name="Yuan L."/>
        </authorList>
    </citation>
    <scope>NUCLEOTIDE SEQUENCE [LARGE SCALE GENOMIC DNA]</scope>
    <source>
        <strain evidence="6">LY-2023</strain>
        <tissue evidence="6">Leaf</tissue>
    </source>
</reference>
<dbReference type="CDD" id="cd03784">
    <property type="entry name" value="GT1_Gtf-like"/>
    <property type="match status" value="1"/>
</dbReference>
<dbReference type="PANTHER" id="PTHR48047:SF45">
    <property type="entry name" value="SCOPOLETIN GLUCOSYLTRANSFERASE-LIKE"/>
    <property type="match status" value="1"/>
</dbReference>
<dbReference type="AlphaFoldDB" id="A0AAN9JCW8"/>
<comment type="similarity">
    <text evidence="1 4">Belongs to the UDP-glycosyltransferase family.</text>
</comment>
<gene>
    <name evidence="6" type="ORF">RJT34_17901</name>
</gene>
<evidence type="ECO:0000256" key="4">
    <source>
        <dbReference type="RuleBase" id="RU003718"/>
    </source>
</evidence>
<dbReference type="Gene3D" id="3.40.50.2000">
    <property type="entry name" value="Glycogen Phosphorylase B"/>
    <property type="match status" value="2"/>
</dbReference>
<keyword evidence="7" id="KW-1185">Reference proteome</keyword>
<comment type="caution">
    <text evidence="6">The sequence shown here is derived from an EMBL/GenBank/DDBJ whole genome shotgun (WGS) entry which is preliminary data.</text>
</comment>
<keyword evidence="3 4" id="KW-0808">Transferase</keyword>
<evidence type="ECO:0000313" key="6">
    <source>
        <dbReference type="EMBL" id="KAK7294999.1"/>
    </source>
</evidence>
<evidence type="ECO:0000256" key="5">
    <source>
        <dbReference type="RuleBase" id="RU362057"/>
    </source>
</evidence>
<sequence length="497" mass="56284">MESETNHHLNVIFLPFPATGHMNPLVDIARLFAKHGASVTIITTHANALTYQKAIENDLRCGYHITAQLLPFPSAQVGLPQGVEHFKDGTSQEEARKICLGMELLKDRIELLFQDLQPDCLVTDMLYPWTVDSASKLGIPRLYFYSSSYFSNCASYSVRNYKPPHESLVSDTKFTVPGFPTSVEMTTLQLAERVRTRIGDKSFRDALCESESRSYGALYNSFHELESDFEQYYNSTMGIKSWSIGPVSAWIDKDGVKKENMGLNEELAQEPEWLIWLNTKQNQSVLYVNFGSLARLPHSQLVELAHGLENSGHDFIWVIRKKHGDHDECGDNFQQDFEQKMKETGKGYVIWNWAPQLVILNHNAIGGVVTHCGWNTVIESLNVGLPMITWPMFAEQFYNEALLTHVLKVGVSVRSEEKTLLESTNEGVLVTREEISKAVAMLMEGGEESKEMRKRAREIGDGARKSIEESGSSFNNLMRLLDELKSLKMSRMLEKTN</sequence>
<dbReference type="InterPro" id="IPR035595">
    <property type="entry name" value="UDP_glycos_trans_CS"/>
</dbReference>
<dbReference type="EC" id="2.4.1.-" evidence="5"/>
<dbReference type="Pfam" id="PF00201">
    <property type="entry name" value="UDPGT"/>
    <property type="match status" value="1"/>
</dbReference>
<organism evidence="6 7">
    <name type="scientific">Clitoria ternatea</name>
    <name type="common">Butterfly pea</name>
    <dbReference type="NCBI Taxonomy" id="43366"/>
    <lineage>
        <taxon>Eukaryota</taxon>
        <taxon>Viridiplantae</taxon>
        <taxon>Streptophyta</taxon>
        <taxon>Embryophyta</taxon>
        <taxon>Tracheophyta</taxon>
        <taxon>Spermatophyta</taxon>
        <taxon>Magnoliopsida</taxon>
        <taxon>eudicotyledons</taxon>
        <taxon>Gunneridae</taxon>
        <taxon>Pentapetalae</taxon>
        <taxon>rosids</taxon>
        <taxon>fabids</taxon>
        <taxon>Fabales</taxon>
        <taxon>Fabaceae</taxon>
        <taxon>Papilionoideae</taxon>
        <taxon>50 kb inversion clade</taxon>
        <taxon>NPAAA clade</taxon>
        <taxon>indigoferoid/millettioid clade</taxon>
        <taxon>Phaseoleae</taxon>
        <taxon>Clitoria</taxon>
    </lineage>
</organism>
<evidence type="ECO:0000256" key="2">
    <source>
        <dbReference type="ARBA" id="ARBA00022676"/>
    </source>
</evidence>
<evidence type="ECO:0000256" key="1">
    <source>
        <dbReference type="ARBA" id="ARBA00009995"/>
    </source>
</evidence>
<evidence type="ECO:0000256" key="3">
    <source>
        <dbReference type="ARBA" id="ARBA00022679"/>
    </source>
</evidence>
<dbReference type="EMBL" id="JAYKXN010000004">
    <property type="protein sequence ID" value="KAK7294999.1"/>
    <property type="molecule type" value="Genomic_DNA"/>
</dbReference>
<dbReference type="SUPFAM" id="SSF53756">
    <property type="entry name" value="UDP-Glycosyltransferase/glycogen phosphorylase"/>
    <property type="match status" value="1"/>
</dbReference>
<proteinExistence type="inferred from homology"/>
<dbReference type="PANTHER" id="PTHR48047">
    <property type="entry name" value="GLYCOSYLTRANSFERASE"/>
    <property type="match status" value="1"/>
</dbReference>
<accession>A0AAN9JCW8</accession>